<gene>
    <name evidence="2" type="ORF">A1sIA79_02090</name>
</gene>
<proteinExistence type="predicted"/>
<dbReference type="InterPro" id="IPR054343">
    <property type="entry name" value="TY-Chap_M"/>
</dbReference>
<dbReference type="RefSeq" id="WP_095674590.1">
    <property type="nucleotide sequence ID" value="NZ_CP016774.1"/>
</dbReference>
<evidence type="ECO:0000313" key="2">
    <source>
        <dbReference type="EMBL" id="ASY17033.1"/>
    </source>
</evidence>
<evidence type="ECO:0000259" key="1">
    <source>
        <dbReference type="Pfam" id="PF22551"/>
    </source>
</evidence>
<reference evidence="2 3" key="1">
    <citation type="submission" date="2016-07" db="EMBL/GenBank/DDBJ databases">
        <title>High microdiversification within the ubiquitous acI lineage of Actinobacteria.</title>
        <authorList>
            <person name="Neuenschwander S.M."/>
            <person name="Salcher M."/>
            <person name="Ghai R."/>
            <person name="Pernthaler J."/>
        </authorList>
    </citation>
    <scope>NUCLEOTIDE SEQUENCE [LARGE SCALE GENOMIC DNA]</scope>
    <source>
        <strain evidence="2">MMS-IA-79</strain>
    </source>
</reference>
<dbReference type="SUPFAM" id="SSF69635">
    <property type="entry name" value="Type III secretory system chaperone-like"/>
    <property type="match status" value="1"/>
</dbReference>
<accession>A0ABM6MDT2</accession>
<sequence>MTLVKEVKEKVFEYTKAIFSNAEIDPDGDTTFEYQSTKVWIDVVTMSRPDTAKIKEFVNTHQLPNTLIRVRALLAMDVPRSPALFQWVATDSRRNLGSIKVILDDEGTCDLFFVYALAGDQISPGELKHAAFIVAAMADQLDDEVQEKFGGKRWTEIKS</sequence>
<dbReference type="Gene3D" id="3.30.1460.10">
    <property type="match status" value="1"/>
</dbReference>
<protein>
    <recommendedName>
        <fullName evidence="1">TY-Chap central domain-containing protein</fullName>
    </recommendedName>
</protein>
<dbReference type="EMBL" id="CP016774">
    <property type="protein sequence ID" value="ASY17033.1"/>
    <property type="molecule type" value="Genomic_DNA"/>
</dbReference>
<organism evidence="2 3">
    <name type="scientific">Candidatus Planktophila versatilis</name>
    <dbReference type="NCBI Taxonomy" id="1884905"/>
    <lineage>
        <taxon>Bacteria</taxon>
        <taxon>Bacillati</taxon>
        <taxon>Actinomycetota</taxon>
        <taxon>Actinomycetes</taxon>
        <taxon>Candidatus Nanopelagicales</taxon>
        <taxon>Candidatus Nanopelagicaceae</taxon>
        <taxon>Candidatus Planktophila</taxon>
    </lineage>
</organism>
<feature type="domain" description="TY-Chap central" evidence="1">
    <location>
        <begin position="57"/>
        <end position="154"/>
    </location>
</feature>
<name>A0ABM6MDT2_9ACTN</name>
<dbReference type="Pfam" id="PF22551">
    <property type="entry name" value="TY-Chap1"/>
    <property type="match status" value="1"/>
</dbReference>
<dbReference type="Proteomes" id="UP000217177">
    <property type="component" value="Chromosome"/>
</dbReference>
<keyword evidence="3" id="KW-1185">Reference proteome</keyword>
<evidence type="ECO:0000313" key="3">
    <source>
        <dbReference type="Proteomes" id="UP000217177"/>
    </source>
</evidence>